<keyword evidence="1" id="KW-0732">Signal</keyword>
<protein>
    <recommendedName>
        <fullName evidence="2">SLH domain-containing protein</fullName>
    </recommendedName>
</protein>
<dbReference type="EMBL" id="RAYV01000009">
    <property type="protein sequence ID" value="RKI87498.1"/>
    <property type="molecule type" value="Genomic_DNA"/>
</dbReference>
<feature type="domain" description="SLH" evidence="2">
    <location>
        <begin position="467"/>
        <end position="533"/>
    </location>
</feature>
<dbReference type="Proteomes" id="UP000273889">
    <property type="component" value="Unassembled WGS sequence"/>
</dbReference>
<dbReference type="PROSITE" id="PS51272">
    <property type="entry name" value="SLH"/>
    <property type="match status" value="3"/>
</dbReference>
<evidence type="ECO:0000313" key="4">
    <source>
        <dbReference type="Proteomes" id="UP000273889"/>
    </source>
</evidence>
<gene>
    <name evidence="3" type="ORF">D7V89_07155</name>
</gene>
<dbReference type="InterPro" id="IPR035940">
    <property type="entry name" value="CAP_sf"/>
</dbReference>
<dbReference type="InterPro" id="IPR001119">
    <property type="entry name" value="SLH_dom"/>
</dbReference>
<evidence type="ECO:0000256" key="1">
    <source>
        <dbReference type="SAM" id="SignalP"/>
    </source>
</evidence>
<accession>A0AB37NWL8</accession>
<reference evidence="3 4" key="1">
    <citation type="submission" date="2018-09" db="EMBL/GenBank/DDBJ databases">
        <title>Murine metabolic-syndrome-specific gut microbial biobank.</title>
        <authorList>
            <person name="Liu C."/>
        </authorList>
    </citation>
    <scope>NUCLEOTIDE SEQUENCE [LARGE SCALE GENOMIC DNA]</scope>
    <source>
        <strain evidence="3 4">WYJ21-P61</strain>
    </source>
</reference>
<organism evidence="3 4">
    <name type="scientific">Bifidobacterium pseudolongum</name>
    <dbReference type="NCBI Taxonomy" id="1694"/>
    <lineage>
        <taxon>Bacteria</taxon>
        <taxon>Bacillati</taxon>
        <taxon>Actinomycetota</taxon>
        <taxon>Actinomycetes</taxon>
        <taxon>Bifidobacteriales</taxon>
        <taxon>Bifidobacteriaceae</taxon>
        <taxon>Bifidobacterium</taxon>
    </lineage>
</organism>
<feature type="chain" id="PRO_5044218189" description="SLH domain-containing protein" evidence="1">
    <location>
        <begin position="47"/>
        <end position="597"/>
    </location>
</feature>
<proteinExistence type="predicted"/>
<name>A0AB37NWL8_9BIFI</name>
<feature type="domain" description="SLH" evidence="2">
    <location>
        <begin position="393"/>
        <end position="460"/>
    </location>
</feature>
<dbReference type="Pfam" id="PF00395">
    <property type="entry name" value="SLH"/>
    <property type="match status" value="1"/>
</dbReference>
<dbReference type="AlphaFoldDB" id="A0AB37NWL8"/>
<evidence type="ECO:0000259" key="2">
    <source>
        <dbReference type="PROSITE" id="PS51272"/>
    </source>
</evidence>
<dbReference type="Pfam" id="PF00188">
    <property type="entry name" value="CAP"/>
    <property type="match status" value="1"/>
</dbReference>
<feature type="signal peptide" evidence="1">
    <location>
        <begin position="1"/>
        <end position="46"/>
    </location>
</feature>
<sequence length="597" mass="66222">MMRDHGRAYQEERDIMANWKTRGLRWLSASCAAAVLCTAMPYTAQAADLEAMVPQFEITQEQSPMRVQSQMLPDASDLHEQAEELGKARNQDIAHFDLNVSLGSGVIAFSLAQLQQNTVYTQAKQQLRKWREDAYNDARVKFRNDQGSYVTVQQWLRAKNISKDAYLNPSWDNTLERIAIQRALETTYTVSHMRTGNESDIWSATVNGVGAHGEVLAFDWSKNFVSAFNLWMQEKEDYIKHVNGAQINENDYGHYMSLIDPGANRLGFSMINGVAAGAIYGGSGDTTPLNLNGTYMLPLAVSDKVASTAQFEGLPGHFAVGKVATTSLSVSRYSWNENATYFASVDPLIMGEWQTGNANVIAADGYQLKAVGPGTTNVVFDSGTGRNWTGTLTVYRFTDVNTSTPHEGDINWLSDSGITKGYNNSDGTVRYEGMTRVYRQDMAAFLRRLAVKRNISDAATWKPSAADWNVFKDVNRNTPHAEDILWLAHAGISTGWNVAGGKEFRGRSTVVRQDMAAFLRRLADLGGKGSGVTPKKDFRDVRFDGPNQTPHAEDIAWLAGSGISEGWKVGNAREFRGMSNVVRQDMAAFLHRLDNLW</sequence>
<comment type="caution">
    <text evidence="3">The sequence shown here is derived from an EMBL/GenBank/DDBJ whole genome shotgun (WGS) entry which is preliminary data.</text>
</comment>
<dbReference type="InterPro" id="IPR014044">
    <property type="entry name" value="CAP_dom"/>
</dbReference>
<dbReference type="SUPFAM" id="SSF55797">
    <property type="entry name" value="PR-1-like"/>
    <property type="match status" value="1"/>
</dbReference>
<dbReference type="Gene3D" id="3.40.33.10">
    <property type="entry name" value="CAP"/>
    <property type="match status" value="1"/>
</dbReference>
<evidence type="ECO:0000313" key="3">
    <source>
        <dbReference type="EMBL" id="RKI87498.1"/>
    </source>
</evidence>
<feature type="domain" description="SLH" evidence="2">
    <location>
        <begin position="538"/>
        <end position="597"/>
    </location>
</feature>